<protein>
    <submittedName>
        <fullName evidence="5">Alpha/Beta hydrolase protein</fullName>
    </submittedName>
</protein>
<keyword evidence="6" id="KW-1185">Reference proteome</keyword>
<feature type="active site" evidence="3">
    <location>
        <position position="166"/>
    </location>
</feature>
<evidence type="ECO:0000256" key="2">
    <source>
        <dbReference type="ARBA" id="ARBA00022801"/>
    </source>
</evidence>
<dbReference type="EMBL" id="MU150250">
    <property type="protein sequence ID" value="KAF9465001.1"/>
    <property type="molecule type" value="Genomic_DNA"/>
</dbReference>
<dbReference type="SUPFAM" id="SSF53474">
    <property type="entry name" value="alpha/beta-Hydrolases"/>
    <property type="match status" value="1"/>
</dbReference>
<organism evidence="5 6">
    <name type="scientific">Collybia nuda</name>
    <dbReference type="NCBI Taxonomy" id="64659"/>
    <lineage>
        <taxon>Eukaryota</taxon>
        <taxon>Fungi</taxon>
        <taxon>Dikarya</taxon>
        <taxon>Basidiomycota</taxon>
        <taxon>Agaricomycotina</taxon>
        <taxon>Agaricomycetes</taxon>
        <taxon>Agaricomycetidae</taxon>
        <taxon>Agaricales</taxon>
        <taxon>Tricholomatineae</taxon>
        <taxon>Clitocybaceae</taxon>
        <taxon>Collybia</taxon>
    </lineage>
</organism>
<dbReference type="GO" id="GO:0016787">
    <property type="term" value="F:hydrolase activity"/>
    <property type="evidence" value="ECO:0007669"/>
    <property type="project" value="UniProtKB-KW"/>
</dbReference>
<evidence type="ECO:0000313" key="6">
    <source>
        <dbReference type="Proteomes" id="UP000807353"/>
    </source>
</evidence>
<dbReference type="PROSITE" id="PS01174">
    <property type="entry name" value="LIPASE_GDXG_SER"/>
    <property type="match status" value="1"/>
</dbReference>
<dbReference type="Gene3D" id="3.40.50.1820">
    <property type="entry name" value="alpha/beta hydrolase"/>
    <property type="match status" value="1"/>
</dbReference>
<proteinExistence type="inferred from homology"/>
<reference evidence="5" key="1">
    <citation type="submission" date="2020-11" db="EMBL/GenBank/DDBJ databases">
        <authorList>
            <consortium name="DOE Joint Genome Institute"/>
            <person name="Ahrendt S."/>
            <person name="Riley R."/>
            <person name="Andreopoulos W."/>
            <person name="Labutti K."/>
            <person name="Pangilinan J."/>
            <person name="Ruiz-Duenas F.J."/>
            <person name="Barrasa J.M."/>
            <person name="Sanchez-Garcia M."/>
            <person name="Camarero S."/>
            <person name="Miyauchi S."/>
            <person name="Serrano A."/>
            <person name="Linde D."/>
            <person name="Babiker R."/>
            <person name="Drula E."/>
            <person name="Ayuso-Fernandez I."/>
            <person name="Pacheco R."/>
            <person name="Padilla G."/>
            <person name="Ferreira P."/>
            <person name="Barriuso J."/>
            <person name="Kellner H."/>
            <person name="Castanera R."/>
            <person name="Alfaro M."/>
            <person name="Ramirez L."/>
            <person name="Pisabarro A.G."/>
            <person name="Kuo A."/>
            <person name="Tritt A."/>
            <person name="Lipzen A."/>
            <person name="He G."/>
            <person name="Yan M."/>
            <person name="Ng V."/>
            <person name="Cullen D."/>
            <person name="Martin F."/>
            <person name="Rosso M.-N."/>
            <person name="Henrissat B."/>
            <person name="Hibbett D."/>
            <person name="Martinez A.T."/>
            <person name="Grigoriev I.V."/>
        </authorList>
    </citation>
    <scope>NUCLEOTIDE SEQUENCE</scope>
    <source>
        <strain evidence="5">CBS 247.69</strain>
    </source>
</reference>
<dbReference type="InterPro" id="IPR050300">
    <property type="entry name" value="GDXG_lipolytic_enzyme"/>
</dbReference>
<dbReference type="InterPro" id="IPR033140">
    <property type="entry name" value="Lipase_GDXG_put_SER_AS"/>
</dbReference>
<dbReference type="Proteomes" id="UP000807353">
    <property type="component" value="Unassembled WGS sequence"/>
</dbReference>
<dbReference type="InterPro" id="IPR029058">
    <property type="entry name" value="AB_hydrolase_fold"/>
</dbReference>
<evidence type="ECO:0000256" key="3">
    <source>
        <dbReference type="PROSITE-ProRule" id="PRU10038"/>
    </source>
</evidence>
<dbReference type="InterPro" id="IPR013094">
    <property type="entry name" value="AB_hydrolase_3"/>
</dbReference>
<evidence type="ECO:0000256" key="1">
    <source>
        <dbReference type="ARBA" id="ARBA00010515"/>
    </source>
</evidence>
<gene>
    <name evidence="5" type="ORF">BDZ94DRAFT_1288965</name>
</gene>
<comment type="caution">
    <text evidence="5">The sequence shown here is derived from an EMBL/GenBank/DDBJ whole genome shotgun (WGS) entry which is preliminary data.</text>
</comment>
<feature type="domain" description="Alpha/beta hydrolase fold-3" evidence="4">
    <location>
        <begin position="82"/>
        <end position="317"/>
    </location>
</feature>
<keyword evidence="2 5" id="KW-0378">Hydrolase</keyword>
<dbReference type="OrthoDB" id="2152029at2759"/>
<dbReference type="AlphaFoldDB" id="A0A9P5YBX0"/>
<name>A0A9P5YBX0_9AGAR</name>
<accession>A0A9P5YBX0</accession>
<dbReference type="PANTHER" id="PTHR48081:SF26">
    <property type="entry name" value="ALPHA_BETA HYDROLASE FOLD-3 DOMAIN-CONTAINING PROTEIN"/>
    <property type="match status" value="1"/>
</dbReference>
<evidence type="ECO:0000259" key="4">
    <source>
        <dbReference type="Pfam" id="PF07859"/>
    </source>
</evidence>
<dbReference type="Pfam" id="PF07859">
    <property type="entry name" value="Abhydrolase_3"/>
    <property type="match status" value="1"/>
</dbReference>
<comment type="similarity">
    <text evidence="1">Belongs to the 'GDXG' lipolytic enzyme family.</text>
</comment>
<dbReference type="PANTHER" id="PTHR48081">
    <property type="entry name" value="AB HYDROLASE SUPERFAMILY PROTEIN C4A8.06C"/>
    <property type="match status" value="1"/>
</dbReference>
<evidence type="ECO:0000313" key="5">
    <source>
        <dbReference type="EMBL" id="KAF9465001.1"/>
    </source>
</evidence>
<sequence length="339" mass="36617">MDIAGKAGPLVTTPNHLAITPGVNVHGAWAEPVPELITGELATWMSATSVTPARVPGYWTYKKGFNPDIGAPPTPGEKVVYLMHGGAYIRLSAHPTDPTAAIARGLVQHIGSVHRAFSIEYRLASHKPYPVANPFPAALLDALAGYNYLVDVVGFTPSNIIIAGDSAGGNLAHALTRYLIEYKDTPGVNLPAPAGALILLSPWMDLSTSHEVPGSSAETCAPSDYIRPIEKGIHYAKDAFLGPLGIGAASHNKYISPASLHPSMTVDFKGFPRTFIVAGGAEVLLDQIRTFRERMAKDLDDKHLKYVEAEDGIHDYLVFEWHEPERTDTLKQIGKWVDN</sequence>